<keyword evidence="9" id="KW-1185">Reference proteome</keyword>
<dbReference type="PANTHER" id="PTHR24305">
    <property type="entry name" value="CYTOCHROME P450"/>
    <property type="match status" value="1"/>
</dbReference>
<dbReference type="InterPro" id="IPR036396">
    <property type="entry name" value="Cyt_P450_sf"/>
</dbReference>
<dbReference type="InterPro" id="IPR017972">
    <property type="entry name" value="Cyt_P450_CS"/>
</dbReference>
<evidence type="ECO:0000256" key="4">
    <source>
        <dbReference type="ARBA" id="ARBA00022723"/>
    </source>
</evidence>
<dbReference type="InterPro" id="IPR050121">
    <property type="entry name" value="Cytochrome_P450_monoxygenase"/>
</dbReference>
<evidence type="ECO:0000256" key="2">
    <source>
        <dbReference type="ARBA" id="ARBA00010617"/>
    </source>
</evidence>
<evidence type="ECO:0000313" key="8">
    <source>
        <dbReference type="EMBL" id="KAF3040909.1"/>
    </source>
</evidence>
<dbReference type="GO" id="GO:0005506">
    <property type="term" value="F:iron ion binding"/>
    <property type="evidence" value="ECO:0007669"/>
    <property type="project" value="InterPro"/>
</dbReference>
<organism evidence="8 9">
    <name type="scientific">Didymella heteroderae</name>
    <dbReference type="NCBI Taxonomy" id="1769908"/>
    <lineage>
        <taxon>Eukaryota</taxon>
        <taxon>Fungi</taxon>
        <taxon>Dikarya</taxon>
        <taxon>Ascomycota</taxon>
        <taxon>Pezizomycotina</taxon>
        <taxon>Dothideomycetes</taxon>
        <taxon>Pleosporomycetidae</taxon>
        <taxon>Pleosporales</taxon>
        <taxon>Pleosporineae</taxon>
        <taxon>Didymellaceae</taxon>
        <taxon>Didymella</taxon>
    </lineage>
</organism>
<evidence type="ECO:0000313" key="9">
    <source>
        <dbReference type="Proteomes" id="UP000758155"/>
    </source>
</evidence>
<reference evidence="8" key="1">
    <citation type="submission" date="2019-04" db="EMBL/GenBank/DDBJ databases">
        <title>Sequencing of skin fungus with MAO and IRED activity.</title>
        <authorList>
            <person name="Marsaioli A.J."/>
            <person name="Bonatto J.M.C."/>
            <person name="Reis Junior O."/>
        </authorList>
    </citation>
    <scope>NUCLEOTIDE SEQUENCE</scope>
    <source>
        <strain evidence="8">28M1</strain>
    </source>
</reference>
<dbReference type="Pfam" id="PF00067">
    <property type="entry name" value="p450"/>
    <property type="match status" value="1"/>
</dbReference>
<evidence type="ECO:0008006" key="10">
    <source>
        <dbReference type="Google" id="ProtNLM"/>
    </source>
</evidence>
<dbReference type="GO" id="GO:0004497">
    <property type="term" value="F:monooxygenase activity"/>
    <property type="evidence" value="ECO:0007669"/>
    <property type="project" value="UniProtKB-KW"/>
</dbReference>
<comment type="caution">
    <text evidence="8">The sequence shown here is derived from an EMBL/GenBank/DDBJ whole genome shotgun (WGS) entry which is preliminary data.</text>
</comment>
<evidence type="ECO:0000256" key="1">
    <source>
        <dbReference type="ARBA" id="ARBA00001971"/>
    </source>
</evidence>
<keyword evidence="7" id="KW-0503">Monooxygenase</keyword>
<dbReference type="Proteomes" id="UP000758155">
    <property type="component" value="Unassembled WGS sequence"/>
</dbReference>
<name>A0A9P4WTG6_9PLEO</name>
<evidence type="ECO:0000256" key="3">
    <source>
        <dbReference type="ARBA" id="ARBA00022617"/>
    </source>
</evidence>
<keyword evidence="7" id="KW-0560">Oxidoreductase</keyword>
<dbReference type="GO" id="GO:0020037">
    <property type="term" value="F:heme binding"/>
    <property type="evidence" value="ECO:0007669"/>
    <property type="project" value="InterPro"/>
</dbReference>
<keyword evidence="3 6" id="KW-0349">Heme</keyword>
<dbReference type="InterPro" id="IPR001128">
    <property type="entry name" value="Cyt_P450"/>
</dbReference>
<evidence type="ECO:0000256" key="7">
    <source>
        <dbReference type="RuleBase" id="RU000461"/>
    </source>
</evidence>
<accession>A0A9P4WTG6</accession>
<dbReference type="AlphaFoldDB" id="A0A9P4WTG6"/>
<proteinExistence type="inferred from homology"/>
<dbReference type="InterPro" id="IPR002401">
    <property type="entry name" value="Cyt_P450_E_grp-I"/>
</dbReference>
<dbReference type="PANTHER" id="PTHR24305:SF210">
    <property type="entry name" value="CYTOCHROME P450 MONOOXYGENASE ASQL-RELATED"/>
    <property type="match status" value="1"/>
</dbReference>
<evidence type="ECO:0000256" key="6">
    <source>
        <dbReference type="PIRSR" id="PIRSR602401-1"/>
    </source>
</evidence>
<comment type="similarity">
    <text evidence="2 7">Belongs to the cytochrome P450 family.</text>
</comment>
<dbReference type="SUPFAM" id="SSF48264">
    <property type="entry name" value="Cytochrome P450"/>
    <property type="match status" value="1"/>
</dbReference>
<protein>
    <recommendedName>
        <fullName evidence="10">Cytochrome P450</fullName>
    </recommendedName>
</protein>
<dbReference type="CDD" id="cd11058">
    <property type="entry name" value="CYP60B-like"/>
    <property type="match status" value="1"/>
</dbReference>
<dbReference type="OrthoDB" id="1470350at2759"/>
<comment type="cofactor">
    <cofactor evidence="1 6">
        <name>heme</name>
        <dbReference type="ChEBI" id="CHEBI:30413"/>
    </cofactor>
</comment>
<gene>
    <name evidence="8" type="ORF">E8E12_006216</name>
</gene>
<dbReference type="PROSITE" id="PS00086">
    <property type="entry name" value="CYTOCHROME_P450"/>
    <property type="match status" value="1"/>
</dbReference>
<evidence type="ECO:0000256" key="5">
    <source>
        <dbReference type="ARBA" id="ARBA00023004"/>
    </source>
</evidence>
<dbReference type="PRINTS" id="PR00385">
    <property type="entry name" value="P450"/>
</dbReference>
<dbReference type="Gene3D" id="1.10.630.10">
    <property type="entry name" value="Cytochrome P450"/>
    <property type="match status" value="1"/>
</dbReference>
<dbReference type="PRINTS" id="PR00463">
    <property type="entry name" value="EP450I"/>
</dbReference>
<sequence>MPKAQHALLITFIVALGLASKIAYNLWLHPLAKYPGPLLARITDFVYWYHWLRGRLPFFIEATHEKYGSRVRIGPNRVSYIEPEAWKDIHGHNTKGKSLRVIKDPGFYIESPHLKEHSILSELDDGKHASLRKLFSHGFSDRALKAQEPLIRAHVDKMLSNIRRDAEIGREVDLVKLYNCCTFDIIGELAFGESLGLLENSELNGWVESILYGLEDAAFYALVLAYPVLGYIARFFLSEEKKAASLFNAIYSEDRVRKRMENGGVTEKPDFWSLVLSQHDSGALNFEQMKSNAELFMAAGSETTATMLSGLTYNLLKNPDKMKKAVDEVRMSFTSEDDLTIENIHRLKYLNACFEESMRIYPSTPLGPPRVVTQAGSVCNDVLPPGTKVSISMLSAYHSPSNFTNPTNFIPERWIDGAPGQERYAHDRKEVFQPFSTGPRNCIGKK</sequence>
<keyword evidence="5 6" id="KW-0408">Iron</keyword>
<dbReference type="GO" id="GO:0016705">
    <property type="term" value="F:oxidoreductase activity, acting on paired donors, with incorporation or reduction of molecular oxygen"/>
    <property type="evidence" value="ECO:0007669"/>
    <property type="project" value="InterPro"/>
</dbReference>
<dbReference type="EMBL" id="SWKV01000023">
    <property type="protein sequence ID" value="KAF3040909.1"/>
    <property type="molecule type" value="Genomic_DNA"/>
</dbReference>
<feature type="binding site" description="axial binding residue" evidence="6">
    <location>
        <position position="442"/>
    </location>
    <ligand>
        <name>heme</name>
        <dbReference type="ChEBI" id="CHEBI:30413"/>
    </ligand>
    <ligandPart>
        <name>Fe</name>
        <dbReference type="ChEBI" id="CHEBI:18248"/>
    </ligandPart>
</feature>
<keyword evidence="4 6" id="KW-0479">Metal-binding</keyword>